<dbReference type="GO" id="GO:0019843">
    <property type="term" value="F:rRNA binding"/>
    <property type="evidence" value="ECO:0007669"/>
    <property type="project" value="UniProtKB-UniRule"/>
</dbReference>
<name>A0A7C5DYG0_9BACT</name>
<dbReference type="InterPro" id="IPR035987">
    <property type="entry name" value="Ribosomal_uS8_sf"/>
</dbReference>
<evidence type="ECO:0000256" key="5">
    <source>
        <dbReference type="ARBA" id="ARBA00023274"/>
    </source>
</evidence>
<dbReference type="AlphaFoldDB" id="A0A7C5DYG0"/>
<dbReference type="PROSITE" id="PS00053">
    <property type="entry name" value="RIBOSOMAL_S8"/>
    <property type="match status" value="1"/>
</dbReference>
<evidence type="ECO:0000256" key="1">
    <source>
        <dbReference type="ARBA" id="ARBA00006471"/>
    </source>
</evidence>
<dbReference type="InterPro" id="IPR000630">
    <property type="entry name" value="Ribosomal_uS8"/>
</dbReference>
<dbReference type="GO" id="GO:0006412">
    <property type="term" value="P:translation"/>
    <property type="evidence" value="ECO:0007669"/>
    <property type="project" value="UniProtKB-UniRule"/>
</dbReference>
<proteinExistence type="inferred from homology"/>
<evidence type="ECO:0000256" key="4">
    <source>
        <dbReference type="ARBA" id="ARBA00022980"/>
    </source>
</evidence>
<dbReference type="EMBL" id="DRTH01000263">
    <property type="protein sequence ID" value="HHF08978.1"/>
    <property type="molecule type" value="Genomic_DNA"/>
</dbReference>
<dbReference type="Gene3D" id="3.30.1490.10">
    <property type="match status" value="1"/>
</dbReference>
<evidence type="ECO:0000256" key="8">
    <source>
        <dbReference type="RuleBase" id="RU003660"/>
    </source>
</evidence>
<evidence type="ECO:0000256" key="3">
    <source>
        <dbReference type="ARBA" id="ARBA00022884"/>
    </source>
</evidence>
<comment type="function">
    <text evidence="7">One of the primary rRNA binding proteins, it binds directly to 16S rRNA central domain where it helps coordinate assembly of the platform of the 30S subunit.</text>
</comment>
<dbReference type="NCBIfam" id="NF001109">
    <property type="entry name" value="PRK00136.1"/>
    <property type="match status" value="1"/>
</dbReference>
<evidence type="ECO:0000313" key="9">
    <source>
        <dbReference type="EMBL" id="HHF08978.1"/>
    </source>
</evidence>
<dbReference type="Pfam" id="PF00410">
    <property type="entry name" value="Ribosomal_S8"/>
    <property type="match status" value="1"/>
</dbReference>
<comment type="similarity">
    <text evidence="1 7 8">Belongs to the universal ribosomal protein uS8 family.</text>
</comment>
<organism evidence="9">
    <name type="scientific">Kosmotoga arenicorallina</name>
    <dbReference type="NCBI Taxonomy" id="688066"/>
    <lineage>
        <taxon>Bacteria</taxon>
        <taxon>Thermotogati</taxon>
        <taxon>Thermotogota</taxon>
        <taxon>Thermotogae</taxon>
        <taxon>Kosmotogales</taxon>
        <taxon>Kosmotogaceae</taxon>
        <taxon>Kosmotoga</taxon>
    </lineage>
</organism>
<dbReference type="GO" id="GO:1990904">
    <property type="term" value="C:ribonucleoprotein complex"/>
    <property type="evidence" value="ECO:0007669"/>
    <property type="project" value="UniProtKB-KW"/>
</dbReference>
<dbReference type="InterPro" id="IPR047863">
    <property type="entry name" value="Ribosomal_uS8_CS"/>
</dbReference>
<sequence length="134" mass="15284">MWSDPIADLLTRIRNANVVFKEYVDVPASNMKKMICDILKREGFIQDYKYIEDGRQGILRVHMKYKGQRRSRERVIKGIVRVSKPGRRVYVAKDEIPKVKNGIGVAILTTSKGVMTDKEARTVGVGGEVIAYVW</sequence>
<dbReference type="Gene3D" id="3.30.1370.30">
    <property type="match status" value="1"/>
</dbReference>
<comment type="caution">
    <text evidence="9">The sequence shown here is derived from an EMBL/GenBank/DDBJ whole genome shotgun (WGS) entry which is preliminary data.</text>
</comment>
<dbReference type="HAMAP" id="MF_01302_B">
    <property type="entry name" value="Ribosomal_uS8_B"/>
    <property type="match status" value="1"/>
</dbReference>
<dbReference type="SUPFAM" id="SSF56047">
    <property type="entry name" value="Ribosomal protein S8"/>
    <property type="match status" value="1"/>
</dbReference>
<comment type="subunit">
    <text evidence="7">Part of the 30S ribosomal subunit. Contacts proteins S5 and S12.</text>
</comment>
<evidence type="ECO:0000256" key="6">
    <source>
        <dbReference type="ARBA" id="ARBA00035258"/>
    </source>
</evidence>
<protein>
    <recommendedName>
        <fullName evidence="6 7">Small ribosomal subunit protein uS8</fullName>
    </recommendedName>
</protein>
<keyword evidence="2 7" id="KW-0699">rRNA-binding</keyword>
<dbReference type="GO" id="GO:0005840">
    <property type="term" value="C:ribosome"/>
    <property type="evidence" value="ECO:0007669"/>
    <property type="project" value="UniProtKB-KW"/>
</dbReference>
<dbReference type="GO" id="GO:0005737">
    <property type="term" value="C:cytoplasm"/>
    <property type="evidence" value="ECO:0007669"/>
    <property type="project" value="UniProtKB-ARBA"/>
</dbReference>
<accession>A0A7C5DYG0</accession>
<dbReference type="GO" id="GO:0003735">
    <property type="term" value="F:structural constituent of ribosome"/>
    <property type="evidence" value="ECO:0007669"/>
    <property type="project" value="InterPro"/>
</dbReference>
<keyword evidence="5 7" id="KW-0687">Ribonucleoprotein</keyword>
<reference evidence="9" key="1">
    <citation type="journal article" date="2020" name="mSystems">
        <title>Genome- and Community-Level Interaction Insights into Carbon Utilization and Element Cycling Functions of Hydrothermarchaeota in Hydrothermal Sediment.</title>
        <authorList>
            <person name="Zhou Z."/>
            <person name="Liu Y."/>
            <person name="Xu W."/>
            <person name="Pan J."/>
            <person name="Luo Z.H."/>
            <person name="Li M."/>
        </authorList>
    </citation>
    <scope>NUCLEOTIDE SEQUENCE [LARGE SCALE GENOMIC DNA]</scope>
    <source>
        <strain evidence="9">HyVt-80</strain>
    </source>
</reference>
<keyword evidence="3 7" id="KW-0694">RNA-binding</keyword>
<evidence type="ECO:0000256" key="2">
    <source>
        <dbReference type="ARBA" id="ARBA00022730"/>
    </source>
</evidence>
<evidence type="ECO:0000256" key="7">
    <source>
        <dbReference type="HAMAP-Rule" id="MF_01302"/>
    </source>
</evidence>
<dbReference type="PANTHER" id="PTHR11758">
    <property type="entry name" value="40S RIBOSOMAL PROTEIN S15A"/>
    <property type="match status" value="1"/>
</dbReference>
<keyword evidence="4 7" id="KW-0689">Ribosomal protein</keyword>
<dbReference type="FunFam" id="3.30.1490.10:FF:000001">
    <property type="entry name" value="30S ribosomal protein S8"/>
    <property type="match status" value="1"/>
</dbReference>
<gene>
    <name evidence="7" type="primary">rpsH</name>
    <name evidence="9" type="ORF">ENL26_04360</name>
</gene>
<dbReference type="FunFam" id="3.30.1370.30:FF:000002">
    <property type="entry name" value="30S ribosomal protein S8"/>
    <property type="match status" value="1"/>
</dbReference>
<dbReference type="Proteomes" id="UP000886129">
    <property type="component" value="Unassembled WGS sequence"/>
</dbReference>